<dbReference type="EMBL" id="CAJNOR010001085">
    <property type="protein sequence ID" value="CAF1071658.1"/>
    <property type="molecule type" value="Genomic_DNA"/>
</dbReference>
<evidence type="ECO:0000313" key="2">
    <source>
        <dbReference type="EMBL" id="CAF1071658.1"/>
    </source>
</evidence>
<dbReference type="Pfam" id="PF05699">
    <property type="entry name" value="Dimer_Tnp_hAT"/>
    <property type="match status" value="1"/>
</dbReference>
<accession>A0A814M280</accession>
<dbReference type="AlphaFoldDB" id="A0A814M280"/>
<dbReference type="Proteomes" id="UP000663828">
    <property type="component" value="Unassembled WGS sequence"/>
</dbReference>
<dbReference type="PANTHER" id="PTHR47611">
    <property type="entry name" value="HAT DIMERISATION DOMAIN, C-TERMINAL"/>
    <property type="match status" value="1"/>
</dbReference>
<protein>
    <recommendedName>
        <fullName evidence="1">HAT C-terminal dimerisation domain-containing protein</fullName>
    </recommendedName>
</protein>
<organism evidence="2 3">
    <name type="scientific">Adineta ricciae</name>
    <name type="common">Rotifer</name>
    <dbReference type="NCBI Taxonomy" id="249248"/>
    <lineage>
        <taxon>Eukaryota</taxon>
        <taxon>Metazoa</taxon>
        <taxon>Spiralia</taxon>
        <taxon>Gnathifera</taxon>
        <taxon>Rotifera</taxon>
        <taxon>Eurotatoria</taxon>
        <taxon>Bdelloidea</taxon>
        <taxon>Adinetida</taxon>
        <taxon>Adinetidae</taxon>
        <taxon>Adineta</taxon>
    </lineage>
</organism>
<dbReference type="InterPro" id="IPR012337">
    <property type="entry name" value="RNaseH-like_sf"/>
</dbReference>
<name>A0A814M280_ADIRI</name>
<comment type="caution">
    <text evidence="2">The sequence shown here is derived from an EMBL/GenBank/DDBJ whole genome shotgun (WGS) entry which is preliminary data.</text>
</comment>
<evidence type="ECO:0000259" key="1">
    <source>
        <dbReference type="Pfam" id="PF05699"/>
    </source>
</evidence>
<feature type="domain" description="HAT C-terminal dimerisation" evidence="1">
    <location>
        <begin position="5"/>
        <end position="77"/>
    </location>
</feature>
<dbReference type="SUPFAM" id="SSF53098">
    <property type="entry name" value="Ribonuclease H-like"/>
    <property type="match status" value="1"/>
</dbReference>
<dbReference type="InterPro" id="IPR008906">
    <property type="entry name" value="HATC_C_dom"/>
</dbReference>
<evidence type="ECO:0000313" key="3">
    <source>
        <dbReference type="Proteomes" id="UP000663828"/>
    </source>
</evidence>
<gene>
    <name evidence="2" type="ORF">XAT740_LOCUS16845</name>
</gene>
<reference evidence="2" key="1">
    <citation type="submission" date="2021-02" db="EMBL/GenBank/DDBJ databases">
        <authorList>
            <person name="Nowell W R."/>
        </authorList>
    </citation>
    <scope>NUCLEOTIDE SEQUENCE</scope>
</reference>
<dbReference type="PANTHER" id="PTHR47611:SF1">
    <property type="entry name" value="CCHC-TYPE DOMAIN-CONTAINING PROTEIN"/>
    <property type="match status" value="1"/>
</dbReference>
<keyword evidence="3" id="KW-1185">Reference proteome</keyword>
<sequence length="91" mass="10372">MYDTMEIDSDNDNNPFTFWHKQKDNLSLLAKIAKSVLVIPASSAESERHFSIAGQIVTELRSSLDPEYVEALVVLKEAYINKMWPTVARNE</sequence>
<proteinExistence type="predicted"/>
<dbReference type="GO" id="GO:0046983">
    <property type="term" value="F:protein dimerization activity"/>
    <property type="evidence" value="ECO:0007669"/>
    <property type="project" value="InterPro"/>
</dbReference>